<evidence type="ECO:0000313" key="1">
    <source>
        <dbReference type="EMBL" id="MBR9971573.1"/>
    </source>
</evidence>
<organism evidence="1 2">
    <name type="scientific">Magnetospirillum sulfuroxidans</name>
    <dbReference type="NCBI Taxonomy" id="611300"/>
    <lineage>
        <taxon>Bacteria</taxon>
        <taxon>Pseudomonadati</taxon>
        <taxon>Pseudomonadota</taxon>
        <taxon>Alphaproteobacteria</taxon>
        <taxon>Rhodospirillales</taxon>
        <taxon>Rhodospirillaceae</taxon>
        <taxon>Magnetospirillum</taxon>
    </lineage>
</organism>
<name>A0ABS5ICV9_9PROT</name>
<gene>
    <name evidence="1" type="ORF">KEC16_07595</name>
</gene>
<proteinExistence type="predicted"/>
<dbReference type="EC" id="2.1.1.-" evidence="1"/>
<keyword evidence="1" id="KW-0489">Methyltransferase</keyword>
<dbReference type="GO" id="GO:0008168">
    <property type="term" value="F:methyltransferase activity"/>
    <property type="evidence" value="ECO:0007669"/>
    <property type="project" value="UniProtKB-KW"/>
</dbReference>
<reference evidence="1 2" key="1">
    <citation type="submission" date="2021-04" db="EMBL/GenBank/DDBJ databases">
        <title>Magnetospirillum sulfuroxidans sp. nov., a facultative chemolithoautotrophic sulfur-oxidizing alphaproteobacterium isolated from freshwater sediment and proposals for Paramagetospirillum gen. nov., and Magnetospirillaceae fam. nov.</title>
        <authorList>
            <person name="Koziaeva V."/>
            <person name="Geelhoed J.S."/>
            <person name="Sorokin D.Y."/>
            <person name="Grouzdev D.S."/>
        </authorList>
    </citation>
    <scope>NUCLEOTIDE SEQUENCE [LARGE SCALE GENOMIC DNA]</scope>
    <source>
        <strain evidence="1 2">J10</strain>
    </source>
</reference>
<accession>A0ABS5ICV9</accession>
<dbReference type="InterPro" id="IPR029063">
    <property type="entry name" value="SAM-dependent_MTases_sf"/>
</dbReference>
<dbReference type="SUPFAM" id="SSF53335">
    <property type="entry name" value="S-adenosyl-L-methionine-dependent methyltransferases"/>
    <property type="match status" value="1"/>
</dbReference>
<keyword evidence="2" id="KW-1185">Reference proteome</keyword>
<sequence length="441" mass="48274">MSGNVTLNFRYEERFCWIAEGVAEAFPGEAADTMQAYGSRLVVLEDGVALPSPHQPHSEIRSLGAGRYSHWAGTVRFATSDNSSPLDNGRKYTLAIGDHRVDLIAAAWLTPDRARTIARQLEHWTGMAVDVSRFLRHERRHAWRLDLEALAEWAGVAINRTDAFALSEDGHVLDACVDDVDQVAQLGGGRWCLRYPHVFFSGRTIANVKVNGCRYVVRLGAAEIAVPLSLSALALGKARRPVAPALRRMIEDAQAVGSSIQVIPPQVCDGYEAGDYYHFLAGLVRQQGCRRVLEIGTRLGGSAWAMAQGMGSTQEKLVTVDIVDAALKLEQFDPRICRIVGDAAADPTVRAVLEAFDYQPIDLLFVDSAHDYPSTLAHFSIFDALLAPRVVVFDDIVLCESMARLWADLTALYGDAAADATWVEPAVRSGECGFGIILRRP</sequence>
<evidence type="ECO:0000313" key="2">
    <source>
        <dbReference type="Proteomes" id="UP000680714"/>
    </source>
</evidence>
<dbReference type="Proteomes" id="UP000680714">
    <property type="component" value="Unassembled WGS sequence"/>
</dbReference>
<protein>
    <submittedName>
        <fullName evidence="1">Class I SAM-dependent methyltransferase</fullName>
        <ecNumber evidence="1">2.1.1.-</ecNumber>
    </submittedName>
</protein>
<dbReference type="EMBL" id="JAGTUF010000005">
    <property type="protein sequence ID" value="MBR9971573.1"/>
    <property type="molecule type" value="Genomic_DNA"/>
</dbReference>
<dbReference type="Pfam" id="PF13578">
    <property type="entry name" value="Methyltransf_24"/>
    <property type="match status" value="1"/>
</dbReference>
<comment type="caution">
    <text evidence="1">The sequence shown here is derived from an EMBL/GenBank/DDBJ whole genome shotgun (WGS) entry which is preliminary data.</text>
</comment>
<dbReference type="RefSeq" id="WP_211547478.1">
    <property type="nucleotide sequence ID" value="NZ_JAGTUF010000005.1"/>
</dbReference>
<dbReference type="Gene3D" id="3.40.50.150">
    <property type="entry name" value="Vaccinia Virus protein VP39"/>
    <property type="match status" value="1"/>
</dbReference>
<dbReference type="GO" id="GO:0032259">
    <property type="term" value="P:methylation"/>
    <property type="evidence" value="ECO:0007669"/>
    <property type="project" value="UniProtKB-KW"/>
</dbReference>
<keyword evidence="1" id="KW-0808">Transferase</keyword>